<dbReference type="PANTHER" id="PTHR47032:SF1">
    <property type="entry name" value="UDP-D-XYLOSE:L-FUCOSE ALPHA-1,3-D-XYLOSYLTRANSFERASE-RELATED"/>
    <property type="match status" value="1"/>
</dbReference>
<dbReference type="PANTHER" id="PTHR47032">
    <property type="entry name" value="UDP-D-XYLOSE:L-FUCOSE ALPHA-1,3-D-XYLOSYLTRANSFERASE-RELATED"/>
    <property type="match status" value="1"/>
</dbReference>
<evidence type="ECO:0000259" key="2">
    <source>
        <dbReference type="Pfam" id="PF03407"/>
    </source>
</evidence>
<protein>
    <submittedName>
        <fullName evidence="3">G6649 protein</fullName>
    </submittedName>
</protein>
<dbReference type="EMBL" id="CAXHTA020000010">
    <property type="protein sequence ID" value="CAL5224029.1"/>
    <property type="molecule type" value="Genomic_DNA"/>
</dbReference>
<feature type="chain" id="PRO_5046613112" evidence="1">
    <location>
        <begin position="25"/>
        <end position="256"/>
    </location>
</feature>
<sequence>MPSKFSNLLALVLVGVNWITHAEALGITNWLTLCEDEATLQYLDSRYPGHAVPASAFLGKRIGKGSALHEYGTAAFSEITCARPAYLQVVLRAGFNVLWSDMDTAWLTNFLDLAPSSRDVVMVDDSMEEHEENSGNICTGLMYFTPTDMVKSVLEEWHRVCMEDGSNDQTAWNKIFNAERRKKLQYHIMTKELYPNGHLLETRRYSRNDTLSAWRPAWVHANYRVGYHNKRQFLIDSSVWQGGNESDKPSCEVPDQ</sequence>
<name>A0ABP1FYF3_9CHLO</name>
<organism evidence="3 4">
    <name type="scientific">Coccomyxa viridis</name>
    <dbReference type="NCBI Taxonomy" id="1274662"/>
    <lineage>
        <taxon>Eukaryota</taxon>
        <taxon>Viridiplantae</taxon>
        <taxon>Chlorophyta</taxon>
        <taxon>core chlorophytes</taxon>
        <taxon>Trebouxiophyceae</taxon>
        <taxon>Trebouxiophyceae incertae sedis</taxon>
        <taxon>Coccomyxaceae</taxon>
        <taxon>Coccomyxa</taxon>
    </lineage>
</organism>
<evidence type="ECO:0000313" key="4">
    <source>
        <dbReference type="Proteomes" id="UP001497392"/>
    </source>
</evidence>
<gene>
    <name evidence="3" type="primary">g6649</name>
    <name evidence="3" type="ORF">VP750_LOCUS5688</name>
</gene>
<keyword evidence="1" id="KW-0732">Signal</keyword>
<evidence type="ECO:0000256" key="1">
    <source>
        <dbReference type="SAM" id="SignalP"/>
    </source>
</evidence>
<keyword evidence="4" id="KW-1185">Reference proteome</keyword>
<dbReference type="InterPro" id="IPR052636">
    <property type="entry name" value="UDP-D-xylose:L-fucose_XylT"/>
</dbReference>
<comment type="caution">
    <text evidence="3">The sequence shown here is derived from an EMBL/GenBank/DDBJ whole genome shotgun (WGS) entry which is preliminary data.</text>
</comment>
<dbReference type="Pfam" id="PF03407">
    <property type="entry name" value="Nucleotid_trans"/>
    <property type="match status" value="1"/>
</dbReference>
<dbReference type="InterPro" id="IPR005069">
    <property type="entry name" value="Nucl-diP-sugar_transferase"/>
</dbReference>
<proteinExistence type="predicted"/>
<accession>A0ABP1FYF3</accession>
<dbReference type="Proteomes" id="UP001497392">
    <property type="component" value="Unassembled WGS sequence"/>
</dbReference>
<feature type="domain" description="Nucleotide-diphospho-sugar transferase" evidence="2">
    <location>
        <begin position="27"/>
        <end position="234"/>
    </location>
</feature>
<evidence type="ECO:0000313" key="3">
    <source>
        <dbReference type="EMBL" id="CAL5224029.1"/>
    </source>
</evidence>
<feature type="signal peptide" evidence="1">
    <location>
        <begin position="1"/>
        <end position="24"/>
    </location>
</feature>
<reference evidence="3 4" key="1">
    <citation type="submission" date="2024-06" db="EMBL/GenBank/DDBJ databases">
        <authorList>
            <person name="Kraege A."/>
            <person name="Thomma B."/>
        </authorList>
    </citation>
    <scope>NUCLEOTIDE SEQUENCE [LARGE SCALE GENOMIC DNA]</scope>
</reference>